<evidence type="ECO:0000313" key="7">
    <source>
        <dbReference type="Proteomes" id="UP001529510"/>
    </source>
</evidence>
<proteinExistence type="inferred from homology"/>
<keyword evidence="3" id="KW-0479">Metal-binding</keyword>
<dbReference type="PANTHER" id="PTHR24559:SF440">
    <property type="entry name" value="RIBONUCLEASE H"/>
    <property type="match status" value="1"/>
</dbReference>
<evidence type="ECO:0000256" key="1">
    <source>
        <dbReference type="ARBA" id="ARBA00010879"/>
    </source>
</evidence>
<dbReference type="GO" id="GO:0004523">
    <property type="term" value="F:RNA-DNA hybrid ribonuclease activity"/>
    <property type="evidence" value="ECO:0007669"/>
    <property type="project" value="UniProtKB-EC"/>
</dbReference>
<dbReference type="PROSITE" id="PS50158">
    <property type="entry name" value="ZF_CCHC"/>
    <property type="match status" value="1"/>
</dbReference>
<accession>A0ABD0P2C9</accession>
<evidence type="ECO:0000259" key="4">
    <source>
        <dbReference type="PROSITE" id="PS50158"/>
    </source>
</evidence>
<dbReference type="PANTHER" id="PTHR24559">
    <property type="entry name" value="TRANSPOSON TY3-I GAG-POL POLYPROTEIN"/>
    <property type="match status" value="1"/>
</dbReference>
<keyword evidence="3" id="KW-0862">Zinc</keyword>
<dbReference type="SUPFAM" id="SSF56672">
    <property type="entry name" value="DNA/RNA polymerases"/>
    <property type="match status" value="1"/>
</dbReference>
<feature type="domain" description="CCHC-type" evidence="4">
    <location>
        <begin position="173"/>
        <end position="187"/>
    </location>
</feature>
<keyword evidence="3" id="KW-0863">Zinc-finger</keyword>
<evidence type="ECO:0000256" key="2">
    <source>
        <dbReference type="ARBA" id="ARBA00012180"/>
    </source>
</evidence>
<comment type="caution">
    <text evidence="6">The sequence shown here is derived from an EMBL/GenBank/DDBJ whole genome shotgun (WGS) entry which is preliminary data.</text>
</comment>
<dbReference type="AlphaFoldDB" id="A0ABD0P2C9"/>
<name>A0ABD0P2C9_CIRMR</name>
<reference evidence="6 7" key="1">
    <citation type="submission" date="2024-05" db="EMBL/GenBank/DDBJ databases">
        <title>Genome sequencing and assembly of Indian major carp, Cirrhinus mrigala (Hamilton, 1822).</title>
        <authorList>
            <person name="Mohindra V."/>
            <person name="Chowdhury L.M."/>
            <person name="Lal K."/>
            <person name="Jena J.K."/>
        </authorList>
    </citation>
    <scope>NUCLEOTIDE SEQUENCE [LARGE SCALE GENOMIC DNA]</scope>
    <source>
        <strain evidence="6">CM1030</strain>
        <tissue evidence="6">Blood</tissue>
    </source>
</reference>
<dbReference type="InterPro" id="IPR043502">
    <property type="entry name" value="DNA/RNA_pol_sf"/>
</dbReference>
<dbReference type="Gene3D" id="3.10.10.10">
    <property type="entry name" value="HIV Type 1 Reverse Transcriptase, subunit A, domain 1"/>
    <property type="match status" value="1"/>
</dbReference>
<feature type="non-terminal residue" evidence="6">
    <location>
        <position position="1"/>
    </location>
</feature>
<dbReference type="InterPro" id="IPR000477">
    <property type="entry name" value="RT_dom"/>
</dbReference>
<dbReference type="InterPro" id="IPR036875">
    <property type="entry name" value="Znf_CCHC_sf"/>
</dbReference>
<dbReference type="Gene3D" id="3.30.70.270">
    <property type="match status" value="1"/>
</dbReference>
<dbReference type="InterPro" id="IPR053134">
    <property type="entry name" value="RNA-dir_DNA_polymerase"/>
</dbReference>
<dbReference type="InterPro" id="IPR043128">
    <property type="entry name" value="Rev_trsase/Diguanyl_cyclase"/>
</dbReference>
<evidence type="ECO:0000313" key="6">
    <source>
        <dbReference type="EMBL" id="KAL0167361.1"/>
    </source>
</evidence>
<dbReference type="EMBL" id="JAMKFB020000019">
    <property type="protein sequence ID" value="KAL0167361.1"/>
    <property type="molecule type" value="Genomic_DNA"/>
</dbReference>
<evidence type="ECO:0000259" key="5">
    <source>
        <dbReference type="PROSITE" id="PS50878"/>
    </source>
</evidence>
<dbReference type="PROSITE" id="PS50878">
    <property type="entry name" value="RT_POL"/>
    <property type="match status" value="1"/>
</dbReference>
<dbReference type="InterPro" id="IPR001878">
    <property type="entry name" value="Znf_CCHC"/>
</dbReference>
<dbReference type="EC" id="3.1.26.4" evidence="2"/>
<feature type="domain" description="Reverse transcriptase" evidence="5">
    <location>
        <begin position="324"/>
        <end position="483"/>
    </location>
</feature>
<keyword evidence="7" id="KW-1185">Reference proteome</keyword>
<dbReference type="GO" id="GO:0008270">
    <property type="term" value="F:zinc ion binding"/>
    <property type="evidence" value="ECO:0007669"/>
    <property type="project" value="UniProtKB-KW"/>
</dbReference>
<dbReference type="Gene3D" id="4.10.60.10">
    <property type="entry name" value="Zinc finger, CCHC-type"/>
    <property type="match status" value="1"/>
</dbReference>
<sequence length="483" mass="54288">VGGQTSPNSPHHATITTTGTCSIIIHGYQPGSKHRCFATYRRLSHGPTGALLRRGGGLQGVLTAVLHHMGGIYLDSYHAFAQHFLEVFGRSDQTTSAGEELYRLRQGQGLEPHIRLMLAPHDDSIGLERFIQLAIRCAARNHNPPEPIPEPMVIDTRRLTQTERQRRITQGLCLYCGKPGHHIQDCPTRPLRPVVSSTIDVVLGRPWLARHEPILSWGTGEVLKWGSHCWPECFPQLPLQAPATIPLCSTSIESPIEKQSVEIPSDYEEYNDVFCPKRAARLPPHRPWDCAIDLLPAAQVPHGKIYPLSIPENKAMEDYIQEALAQGYIRSSTSPAASSFFFVAKKDGGLRPCIDYRALNKVTVPFKYPLPLVPAALETLRGAKIFTKLDLHSAYNLIRIRNGDEWKTAFITPTGHYEYLVMPYGLVNAPSIFQNFMHEIFRDYLHQFLLVYIDDILIFSSNIQEHRQHVKKSSSNSENTTCI</sequence>
<dbReference type="CDD" id="cd01647">
    <property type="entry name" value="RT_LTR"/>
    <property type="match status" value="1"/>
</dbReference>
<dbReference type="SUPFAM" id="SSF57756">
    <property type="entry name" value="Retrovirus zinc finger-like domains"/>
    <property type="match status" value="1"/>
</dbReference>
<evidence type="ECO:0000256" key="3">
    <source>
        <dbReference type="PROSITE-ProRule" id="PRU00047"/>
    </source>
</evidence>
<dbReference type="Pfam" id="PF00078">
    <property type="entry name" value="RVT_1"/>
    <property type="match status" value="1"/>
</dbReference>
<organism evidence="6 7">
    <name type="scientific">Cirrhinus mrigala</name>
    <name type="common">Mrigala</name>
    <dbReference type="NCBI Taxonomy" id="683832"/>
    <lineage>
        <taxon>Eukaryota</taxon>
        <taxon>Metazoa</taxon>
        <taxon>Chordata</taxon>
        <taxon>Craniata</taxon>
        <taxon>Vertebrata</taxon>
        <taxon>Euteleostomi</taxon>
        <taxon>Actinopterygii</taxon>
        <taxon>Neopterygii</taxon>
        <taxon>Teleostei</taxon>
        <taxon>Ostariophysi</taxon>
        <taxon>Cypriniformes</taxon>
        <taxon>Cyprinidae</taxon>
        <taxon>Labeoninae</taxon>
        <taxon>Labeonini</taxon>
        <taxon>Cirrhinus</taxon>
    </lineage>
</organism>
<gene>
    <name evidence="6" type="ORF">M9458_039205</name>
</gene>
<dbReference type="Proteomes" id="UP001529510">
    <property type="component" value="Unassembled WGS sequence"/>
</dbReference>
<comment type="similarity">
    <text evidence="1">Belongs to the beta type-B retroviral polymerase family. HERV class-II K(HML-2) pol subfamily.</text>
</comment>
<protein>
    <recommendedName>
        <fullName evidence="2">ribonuclease H</fullName>
        <ecNumber evidence="2">3.1.26.4</ecNumber>
    </recommendedName>
</protein>